<dbReference type="Gene3D" id="1.10.3720.10">
    <property type="entry name" value="MetI-like"/>
    <property type="match status" value="1"/>
</dbReference>
<keyword evidence="8 9" id="KW-0472">Membrane</keyword>
<feature type="transmembrane region" description="Helical" evidence="9">
    <location>
        <begin position="20"/>
        <end position="43"/>
    </location>
</feature>
<evidence type="ECO:0000256" key="3">
    <source>
        <dbReference type="ARBA" id="ARBA00022448"/>
    </source>
</evidence>
<dbReference type="FunCoup" id="F7Q0K5">
    <property type="interactions" value="61"/>
</dbReference>
<evidence type="ECO:0000256" key="4">
    <source>
        <dbReference type="ARBA" id="ARBA00022475"/>
    </source>
</evidence>
<evidence type="ECO:0000256" key="2">
    <source>
        <dbReference type="ARBA" id="ARBA00010072"/>
    </source>
</evidence>
<dbReference type="GO" id="GO:0022857">
    <property type="term" value="F:transmembrane transporter activity"/>
    <property type="evidence" value="ECO:0007669"/>
    <property type="project" value="InterPro"/>
</dbReference>
<dbReference type="eggNOG" id="COG0765">
    <property type="taxonomic scope" value="Bacteria"/>
</dbReference>
<keyword evidence="7 9" id="KW-1133">Transmembrane helix</keyword>
<evidence type="ECO:0000256" key="6">
    <source>
        <dbReference type="ARBA" id="ARBA00022970"/>
    </source>
</evidence>
<keyword evidence="12" id="KW-1185">Reference proteome</keyword>
<dbReference type="InterPro" id="IPR043429">
    <property type="entry name" value="ArtM/GltK/GlnP/TcyL/YhdX-like"/>
</dbReference>
<dbReference type="EMBL" id="AFNU02000003">
    <property type="protein sequence ID" value="ERJ12650.1"/>
    <property type="molecule type" value="Genomic_DNA"/>
</dbReference>
<organism evidence="11 12">
    <name type="scientific">Haloplasma contractile SSD-17B</name>
    <dbReference type="NCBI Taxonomy" id="1033810"/>
    <lineage>
        <taxon>Bacteria</taxon>
        <taxon>Bacillati</taxon>
        <taxon>Mycoplasmatota</taxon>
        <taxon>Mollicutes</taxon>
        <taxon>Haloplasmatales</taxon>
        <taxon>Haloplasmataceae</taxon>
        <taxon>Haloplasma</taxon>
    </lineage>
</organism>
<feature type="transmembrane region" description="Helical" evidence="9">
    <location>
        <begin position="55"/>
        <end position="76"/>
    </location>
</feature>
<dbReference type="InParanoid" id="F7Q0K5"/>
<dbReference type="InterPro" id="IPR035906">
    <property type="entry name" value="MetI-like_sf"/>
</dbReference>
<dbReference type="Proteomes" id="UP000005707">
    <property type="component" value="Unassembled WGS sequence"/>
</dbReference>
<comment type="caution">
    <text evidence="11">The sequence shown here is derived from an EMBL/GenBank/DDBJ whole genome shotgun (WGS) entry which is preliminary data.</text>
</comment>
<keyword evidence="5 9" id="KW-0812">Transmembrane</keyword>
<keyword evidence="3 9" id="KW-0813">Transport</keyword>
<accession>F7Q0K5</accession>
<evidence type="ECO:0000256" key="7">
    <source>
        <dbReference type="ARBA" id="ARBA00022989"/>
    </source>
</evidence>
<evidence type="ECO:0000313" key="11">
    <source>
        <dbReference type="EMBL" id="ERJ12650.1"/>
    </source>
</evidence>
<dbReference type="FunFam" id="1.10.3720.10:FF:000033">
    <property type="entry name" value="Polar amino acid ABC transporter permease"/>
    <property type="match status" value="1"/>
</dbReference>
<comment type="similarity">
    <text evidence="2">Belongs to the binding-protein-dependent transport system permease family. HisMQ subfamily.</text>
</comment>
<proteinExistence type="inferred from homology"/>
<feature type="transmembrane region" description="Helical" evidence="9">
    <location>
        <begin position="197"/>
        <end position="218"/>
    </location>
</feature>
<reference evidence="11 12" key="2">
    <citation type="journal article" date="2013" name="PLoS ONE">
        <title>INDIGO - INtegrated Data Warehouse of MIcrobial GenOmes with Examples from the Red Sea Extremophiles.</title>
        <authorList>
            <person name="Alam I."/>
            <person name="Antunes A."/>
            <person name="Kamau A.A."/>
            <person name="Ba Alawi W."/>
            <person name="Kalkatawi M."/>
            <person name="Stingl U."/>
            <person name="Bajic V.B."/>
        </authorList>
    </citation>
    <scope>NUCLEOTIDE SEQUENCE [LARGE SCALE GENOMIC DNA]</scope>
    <source>
        <strain evidence="11 12">SSD-17B</strain>
    </source>
</reference>
<dbReference type="Pfam" id="PF00528">
    <property type="entry name" value="BPD_transp_1"/>
    <property type="match status" value="1"/>
</dbReference>
<reference evidence="11 12" key="1">
    <citation type="journal article" date="2011" name="J. Bacteriol.">
        <title>Genome sequence of Haloplasma contractile, an unusual contractile bacterium from a deep-sea anoxic brine lake.</title>
        <authorList>
            <person name="Antunes A."/>
            <person name="Alam I."/>
            <person name="El Dorry H."/>
            <person name="Siam R."/>
            <person name="Robertson A."/>
            <person name="Bajic V.B."/>
            <person name="Stingl U."/>
        </authorList>
    </citation>
    <scope>NUCLEOTIDE SEQUENCE [LARGE SCALE GENOMIC DNA]</scope>
    <source>
        <strain evidence="11 12">SSD-17B</strain>
    </source>
</reference>
<evidence type="ECO:0000256" key="1">
    <source>
        <dbReference type="ARBA" id="ARBA00004651"/>
    </source>
</evidence>
<dbReference type="SUPFAM" id="SSF161098">
    <property type="entry name" value="MetI-like"/>
    <property type="match status" value="1"/>
</dbReference>
<protein>
    <submittedName>
        <fullName evidence="11">Amino acid ABC transporter permease protein</fullName>
    </submittedName>
</protein>
<dbReference type="AlphaFoldDB" id="F7Q0K5"/>
<dbReference type="NCBIfam" id="TIGR01726">
    <property type="entry name" value="HEQRo_perm_3TM"/>
    <property type="match status" value="1"/>
</dbReference>
<dbReference type="RefSeq" id="WP_008825941.1">
    <property type="nucleotide sequence ID" value="NZ_AFNU02000003.1"/>
</dbReference>
<keyword evidence="4" id="KW-1003">Cell membrane</keyword>
<dbReference type="PANTHER" id="PTHR30614">
    <property type="entry name" value="MEMBRANE COMPONENT OF AMINO ACID ABC TRANSPORTER"/>
    <property type="match status" value="1"/>
</dbReference>
<sequence length="229" mass="25496">MDFSFLNEYYPFFIDGAKYTLLLAIFTVLFGVLLGTVIALMRISNSKFLSLISTSYVEFIRGTPILVQLYIIYYGLPKIGLDFGNLPVIGDTYGDFIAGIITLSINSAAYVSEIIRAGIKAVDRGQMEAARSLGLSSRTSMRFIIFPQAIKNILPALGNEFIIIIKESSIVSIIGIQELMYKADTVRGNTFQPFEPLIVAAILYFIMTFTLSKFLGVAERRLSLHDQNN</sequence>
<feature type="transmembrane region" description="Helical" evidence="9">
    <location>
        <begin position="96"/>
        <end position="115"/>
    </location>
</feature>
<dbReference type="GO" id="GO:0006865">
    <property type="term" value="P:amino acid transport"/>
    <property type="evidence" value="ECO:0007669"/>
    <property type="project" value="UniProtKB-KW"/>
</dbReference>
<evidence type="ECO:0000256" key="5">
    <source>
        <dbReference type="ARBA" id="ARBA00022692"/>
    </source>
</evidence>
<evidence type="ECO:0000313" key="12">
    <source>
        <dbReference type="Proteomes" id="UP000005707"/>
    </source>
</evidence>
<dbReference type="CDD" id="cd06261">
    <property type="entry name" value="TM_PBP2"/>
    <property type="match status" value="1"/>
</dbReference>
<dbReference type="PANTHER" id="PTHR30614:SF20">
    <property type="entry name" value="GLUTAMINE TRANSPORT SYSTEM PERMEASE PROTEIN GLNP"/>
    <property type="match status" value="1"/>
</dbReference>
<evidence type="ECO:0000256" key="9">
    <source>
        <dbReference type="RuleBase" id="RU363032"/>
    </source>
</evidence>
<comment type="subcellular location">
    <subcellularLocation>
        <location evidence="1 9">Cell membrane</location>
        <topology evidence="1 9">Multi-pass membrane protein</topology>
    </subcellularLocation>
</comment>
<dbReference type="OrthoDB" id="9811552at2"/>
<evidence type="ECO:0000259" key="10">
    <source>
        <dbReference type="PROSITE" id="PS50928"/>
    </source>
</evidence>
<dbReference type="InterPro" id="IPR000515">
    <property type="entry name" value="MetI-like"/>
</dbReference>
<feature type="domain" description="ABC transmembrane type-1" evidence="10">
    <location>
        <begin position="17"/>
        <end position="215"/>
    </location>
</feature>
<gene>
    <name evidence="11" type="ORF">HLPCO_000990</name>
</gene>
<dbReference type="InterPro" id="IPR010065">
    <property type="entry name" value="AA_ABC_transptr_permease_3TM"/>
</dbReference>
<dbReference type="GO" id="GO:0043190">
    <property type="term" value="C:ATP-binding cassette (ABC) transporter complex"/>
    <property type="evidence" value="ECO:0007669"/>
    <property type="project" value="InterPro"/>
</dbReference>
<evidence type="ECO:0000256" key="8">
    <source>
        <dbReference type="ARBA" id="ARBA00023136"/>
    </source>
</evidence>
<dbReference type="STRING" id="1033810.HLPCO_000990"/>
<dbReference type="PROSITE" id="PS50928">
    <property type="entry name" value="ABC_TM1"/>
    <property type="match status" value="1"/>
</dbReference>
<name>F7Q0K5_9MOLU</name>
<keyword evidence="6" id="KW-0029">Amino-acid transport</keyword>